<dbReference type="Pfam" id="PF03476">
    <property type="entry name" value="MOSC_N"/>
    <property type="match status" value="1"/>
</dbReference>
<sequence>MIKLSQLAIYPIKSTAQIPLTTATTGLFGLENDRRWMLIDARAQMLTQRKHARMCLIQSSIQQASLTVSAPGMPDLSIPLNTPRPETNSPAHTQIQATVWEDTCNADDCGQQAADWFSEFLSCPARLVRFADAEKRQVDLNFARPGDITAFSDGFPYLLISQASLDDLNSHLSTPVNMDRFRPNIVISGTDPFAEDHWKKIRIGNIEFSIVKPCSRCIIPSIDPGSAEKTVEPLKTLASYRQRDNKIFFGQNVIARKVSPADSAILEVGMDVIILE</sequence>
<organism evidence="2">
    <name type="scientific">hydrothermal vent metagenome</name>
    <dbReference type="NCBI Taxonomy" id="652676"/>
    <lineage>
        <taxon>unclassified sequences</taxon>
        <taxon>metagenomes</taxon>
        <taxon>ecological metagenomes</taxon>
    </lineage>
</organism>
<dbReference type="AlphaFoldDB" id="A0A3B0X561"/>
<protein>
    <submittedName>
        <fullName evidence="2">Flavodoxin reductases (Ferredoxin-NADPH reductases) family 1</fullName>
    </submittedName>
</protein>
<dbReference type="InterPro" id="IPR005303">
    <property type="entry name" value="MOCOS_middle"/>
</dbReference>
<accession>A0A3B0X561</accession>
<reference evidence="2" key="1">
    <citation type="submission" date="2018-06" db="EMBL/GenBank/DDBJ databases">
        <authorList>
            <person name="Zhirakovskaya E."/>
        </authorList>
    </citation>
    <scope>NUCLEOTIDE SEQUENCE</scope>
</reference>
<dbReference type="GO" id="GO:0030151">
    <property type="term" value="F:molybdenum ion binding"/>
    <property type="evidence" value="ECO:0007669"/>
    <property type="project" value="InterPro"/>
</dbReference>
<dbReference type="Pfam" id="PF03473">
    <property type="entry name" value="MOSC"/>
    <property type="match status" value="1"/>
</dbReference>
<gene>
    <name evidence="2" type="ORF">MNBD_GAMMA11-1728</name>
</gene>
<dbReference type="PANTHER" id="PTHR14237">
    <property type="entry name" value="MOLYBDOPTERIN COFACTOR SULFURASE MOSC"/>
    <property type="match status" value="1"/>
</dbReference>
<dbReference type="InterPro" id="IPR011037">
    <property type="entry name" value="Pyrv_Knase-like_insert_dom_sf"/>
</dbReference>
<dbReference type="SUPFAM" id="SSF141673">
    <property type="entry name" value="MOSC N-terminal domain-like"/>
    <property type="match status" value="1"/>
</dbReference>
<dbReference type="PROSITE" id="PS51340">
    <property type="entry name" value="MOSC"/>
    <property type="match status" value="1"/>
</dbReference>
<dbReference type="GO" id="GO:0003824">
    <property type="term" value="F:catalytic activity"/>
    <property type="evidence" value="ECO:0007669"/>
    <property type="project" value="InterPro"/>
</dbReference>
<dbReference type="InterPro" id="IPR005302">
    <property type="entry name" value="MoCF_Sase_C"/>
</dbReference>
<proteinExistence type="predicted"/>
<dbReference type="GO" id="GO:0030170">
    <property type="term" value="F:pyridoxal phosphate binding"/>
    <property type="evidence" value="ECO:0007669"/>
    <property type="project" value="InterPro"/>
</dbReference>
<evidence type="ECO:0000313" key="2">
    <source>
        <dbReference type="EMBL" id="VAW62851.1"/>
    </source>
</evidence>
<feature type="domain" description="MOSC" evidence="1">
    <location>
        <begin position="125"/>
        <end position="275"/>
    </location>
</feature>
<dbReference type="SUPFAM" id="SSF50800">
    <property type="entry name" value="PK beta-barrel domain-like"/>
    <property type="match status" value="1"/>
</dbReference>
<dbReference type="PANTHER" id="PTHR14237:SF19">
    <property type="entry name" value="MITOCHONDRIAL AMIDOXIME REDUCING COMPONENT 1"/>
    <property type="match status" value="1"/>
</dbReference>
<evidence type="ECO:0000259" key="1">
    <source>
        <dbReference type="PROSITE" id="PS51340"/>
    </source>
</evidence>
<name>A0A3B0X561_9ZZZZ</name>
<dbReference type="EMBL" id="UOFG01000183">
    <property type="protein sequence ID" value="VAW62851.1"/>
    <property type="molecule type" value="Genomic_DNA"/>
</dbReference>